<feature type="compositionally biased region" description="Basic and acidic residues" evidence="1">
    <location>
        <begin position="17"/>
        <end position="28"/>
    </location>
</feature>
<dbReference type="EMBL" id="CACVBM020000111">
    <property type="protein sequence ID" value="CAA7014442.1"/>
    <property type="molecule type" value="Genomic_DNA"/>
</dbReference>
<feature type="region of interest" description="Disordered" evidence="1">
    <location>
        <begin position="66"/>
        <end position="91"/>
    </location>
</feature>
<feature type="region of interest" description="Disordered" evidence="1">
    <location>
        <begin position="1"/>
        <end position="30"/>
    </location>
</feature>
<evidence type="ECO:0000313" key="3">
    <source>
        <dbReference type="Proteomes" id="UP000467841"/>
    </source>
</evidence>
<keyword evidence="3" id="KW-1185">Reference proteome</keyword>
<evidence type="ECO:0000313" key="2">
    <source>
        <dbReference type="EMBL" id="CAA7014442.1"/>
    </source>
</evidence>
<accession>A0A6D2HEN7</accession>
<proteinExistence type="predicted"/>
<name>A0A6D2HEN7_9BRAS</name>
<dbReference type="Proteomes" id="UP000467841">
    <property type="component" value="Unassembled WGS sequence"/>
</dbReference>
<protein>
    <submittedName>
        <fullName evidence="2">Uncharacterized protein</fullName>
    </submittedName>
</protein>
<gene>
    <name evidence="2" type="ORF">MERR_LOCUS1676</name>
</gene>
<evidence type="ECO:0000256" key="1">
    <source>
        <dbReference type="SAM" id="MobiDB-lite"/>
    </source>
</evidence>
<comment type="caution">
    <text evidence="2">The sequence shown here is derived from an EMBL/GenBank/DDBJ whole genome shotgun (WGS) entry which is preliminary data.</text>
</comment>
<organism evidence="2 3">
    <name type="scientific">Microthlaspi erraticum</name>
    <dbReference type="NCBI Taxonomy" id="1685480"/>
    <lineage>
        <taxon>Eukaryota</taxon>
        <taxon>Viridiplantae</taxon>
        <taxon>Streptophyta</taxon>
        <taxon>Embryophyta</taxon>
        <taxon>Tracheophyta</taxon>
        <taxon>Spermatophyta</taxon>
        <taxon>Magnoliopsida</taxon>
        <taxon>eudicotyledons</taxon>
        <taxon>Gunneridae</taxon>
        <taxon>Pentapetalae</taxon>
        <taxon>rosids</taxon>
        <taxon>malvids</taxon>
        <taxon>Brassicales</taxon>
        <taxon>Brassicaceae</taxon>
        <taxon>Coluteocarpeae</taxon>
        <taxon>Microthlaspi</taxon>
    </lineage>
</organism>
<sequence length="174" mass="20499">MVKNPKPPESAKRKRSSDHGDEMQKRMCPESISLAEDGFSRFEEKLKLMIEECTSKLFAEIKLCEQHPDPKPEAPKQKNKPSGEEGEAKGPKSFDIFIEPQLHWWQELVMQTQWLADTHMDAITYMFRQRMKLHPEWFRRDRICFADSGLSMLWTRDKYERFKNSVPDKHGLGS</sequence>
<reference evidence="2" key="1">
    <citation type="submission" date="2020-01" db="EMBL/GenBank/DDBJ databases">
        <authorList>
            <person name="Mishra B."/>
        </authorList>
    </citation>
    <scope>NUCLEOTIDE SEQUENCE [LARGE SCALE GENOMIC DNA]</scope>
</reference>
<dbReference type="AlphaFoldDB" id="A0A6D2HEN7"/>